<dbReference type="AlphaFoldDB" id="A0A7R8WTT6"/>
<dbReference type="SUPFAM" id="SSF81336">
    <property type="entry name" value="F1F0 ATP synthase subunit A"/>
    <property type="match status" value="1"/>
</dbReference>
<dbReference type="GO" id="GO:0030170">
    <property type="term" value="F:pyridoxal phosphate binding"/>
    <property type="evidence" value="ECO:0007669"/>
    <property type="project" value="InterPro"/>
</dbReference>
<dbReference type="EC" id="5.4.3.8" evidence="6"/>
<dbReference type="NCBIfam" id="NF000818">
    <property type="entry name" value="PRK00062.1"/>
    <property type="match status" value="1"/>
</dbReference>
<evidence type="ECO:0000256" key="3">
    <source>
        <dbReference type="ARBA" id="ARBA00004819"/>
    </source>
</evidence>
<dbReference type="InterPro" id="IPR035908">
    <property type="entry name" value="F0_ATP_A_sf"/>
</dbReference>
<dbReference type="PANTHER" id="PTHR43713">
    <property type="entry name" value="GLUTAMATE-1-SEMIALDEHYDE 2,1-AMINOMUTASE"/>
    <property type="match status" value="1"/>
</dbReference>
<keyword evidence="12 19" id="KW-1133">Transmembrane helix</keyword>
<dbReference type="Gene3D" id="3.40.640.10">
    <property type="entry name" value="Type I PLP-dependent aspartate aminotransferase-like (Major domain)"/>
    <property type="match status" value="1"/>
</dbReference>
<reference evidence="20" key="1">
    <citation type="submission" date="2020-11" db="EMBL/GenBank/DDBJ databases">
        <authorList>
            <person name="Tran Van P."/>
        </authorList>
    </citation>
    <scope>NUCLEOTIDE SEQUENCE</scope>
</reference>
<dbReference type="GO" id="GO:0042286">
    <property type="term" value="F:glutamate-1-semialdehyde 2,1-aminomutase activity"/>
    <property type="evidence" value="ECO:0007669"/>
    <property type="project" value="UniProtKB-EC"/>
</dbReference>
<dbReference type="CDD" id="cd00310">
    <property type="entry name" value="ATP-synt_Fo_a_6"/>
    <property type="match status" value="1"/>
</dbReference>
<name>A0A7R8WTT6_9CRUS</name>
<dbReference type="UniPathway" id="UPA00251">
    <property type="reaction ID" value="UER00317"/>
</dbReference>
<dbReference type="FunFam" id="3.40.640.10:FF:000021">
    <property type="entry name" value="Glutamate-1-semialdehyde 2,1-aminomutase"/>
    <property type="match status" value="1"/>
</dbReference>
<dbReference type="InterPro" id="IPR015424">
    <property type="entry name" value="PyrdxlP-dep_Trfase"/>
</dbReference>
<evidence type="ECO:0000256" key="18">
    <source>
        <dbReference type="SAM" id="MobiDB-lite"/>
    </source>
</evidence>
<keyword evidence="13" id="KW-0406">Ion transport</keyword>
<comment type="subcellular location">
    <subcellularLocation>
        <location evidence="2">Membrane</location>
        <topology evidence="2">Multi-pass membrane protein</topology>
    </subcellularLocation>
</comment>
<dbReference type="InterPro" id="IPR023011">
    <property type="entry name" value="ATP_synth_F0_asu_AS"/>
</dbReference>
<dbReference type="HAMAP" id="MF_01393">
    <property type="entry name" value="ATP_synth_a_bact"/>
    <property type="match status" value="1"/>
</dbReference>
<comment type="similarity">
    <text evidence="5">Belongs to the class-III pyridoxal-phosphate-dependent aminotransferase family. HemL subfamily.</text>
</comment>
<feature type="transmembrane region" description="Helical" evidence="19">
    <location>
        <begin position="581"/>
        <end position="601"/>
    </location>
</feature>
<evidence type="ECO:0000256" key="16">
    <source>
        <dbReference type="ARBA" id="ARBA00023244"/>
    </source>
</evidence>
<dbReference type="Gene3D" id="1.20.120.220">
    <property type="entry name" value="ATP synthase, F0 complex, subunit A"/>
    <property type="match status" value="1"/>
</dbReference>
<feature type="compositionally biased region" description="Basic and acidic residues" evidence="18">
    <location>
        <begin position="49"/>
        <end position="58"/>
    </location>
</feature>
<comment type="cofactor">
    <cofactor evidence="1">
        <name>pyridoxal 5'-phosphate</name>
        <dbReference type="ChEBI" id="CHEBI:597326"/>
    </cofactor>
</comment>
<dbReference type="Gene3D" id="3.90.1150.10">
    <property type="entry name" value="Aspartate Aminotransferase, domain 1"/>
    <property type="match status" value="1"/>
</dbReference>
<evidence type="ECO:0000256" key="15">
    <source>
        <dbReference type="ARBA" id="ARBA00023235"/>
    </source>
</evidence>
<keyword evidence="9 19" id="KW-0812">Transmembrane</keyword>
<evidence type="ECO:0000256" key="19">
    <source>
        <dbReference type="SAM" id="Phobius"/>
    </source>
</evidence>
<evidence type="ECO:0000256" key="7">
    <source>
        <dbReference type="ARBA" id="ARBA00022448"/>
    </source>
</evidence>
<evidence type="ECO:0000256" key="4">
    <source>
        <dbReference type="ARBA" id="ARBA00006810"/>
    </source>
</evidence>
<keyword evidence="11" id="KW-0663">Pyridoxal phosphate</keyword>
<feature type="transmembrane region" description="Helical" evidence="19">
    <location>
        <begin position="677"/>
        <end position="694"/>
    </location>
</feature>
<protein>
    <recommendedName>
        <fullName evidence="6">glutamate-1-semialdehyde 2,1-aminomutase</fullName>
        <ecNumber evidence="6">5.4.3.8</ecNumber>
    </recommendedName>
</protein>
<feature type="transmembrane region" description="Helical" evidence="19">
    <location>
        <begin position="613"/>
        <end position="633"/>
    </location>
</feature>
<feature type="transmembrane region" description="Helical" evidence="19">
    <location>
        <begin position="700"/>
        <end position="721"/>
    </location>
</feature>
<feature type="region of interest" description="Disordered" evidence="18">
    <location>
        <begin position="38"/>
        <end position="58"/>
    </location>
</feature>
<evidence type="ECO:0000256" key="5">
    <source>
        <dbReference type="ARBA" id="ARBA00008981"/>
    </source>
</evidence>
<comment type="pathway">
    <text evidence="3">Porphyrin-containing compound metabolism; protoporphyrin-IX biosynthesis; 5-aminolevulinate from L-glutamyl-tRNA(Glu): step 2/2.</text>
</comment>
<keyword evidence="15" id="KW-0413">Isomerase</keyword>
<dbReference type="PROSITE" id="PS00600">
    <property type="entry name" value="AA_TRANSFER_CLASS_3"/>
    <property type="match status" value="1"/>
</dbReference>
<dbReference type="InterPro" id="IPR015421">
    <property type="entry name" value="PyrdxlP-dep_Trfase_major"/>
</dbReference>
<keyword evidence="17" id="KW-0066">ATP synthesis</keyword>
<dbReference type="PRINTS" id="PR00123">
    <property type="entry name" value="ATPASEA"/>
</dbReference>
<dbReference type="OrthoDB" id="10261433at2759"/>
<evidence type="ECO:0000256" key="2">
    <source>
        <dbReference type="ARBA" id="ARBA00004141"/>
    </source>
</evidence>
<dbReference type="InterPro" id="IPR000568">
    <property type="entry name" value="ATP_synth_F0_asu"/>
</dbReference>
<evidence type="ECO:0000256" key="1">
    <source>
        <dbReference type="ARBA" id="ARBA00001933"/>
    </source>
</evidence>
<dbReference type="GO" id="GO:0006782">
    <property type="term" value="P:protoporphyrinogen IX biosynthetic process"/>
    <property type="evidence" value="ECO:0007669"/>
    <property type="project" value="UniProtKB-UniPathway"/>
</dbReference>
<feature type="transmembrane region" description="Helical" evidence="19">
    <location>
        <begin position="460"/>
        <end position="477"/>
    </location>
</feature>
<dbReference type="Pfam" id="PF00119">
    <property type="entry name" value="ATP-synt_A"/>
    <property type="match status" value="1"/>
</dbReference>
<keyword evidence="10" id="KW-0375">Hydrogen ion transport</keyword>
<dbReference type="InterPro" id="IPR005814">
    <property type="entry name" value="Aminotrans_3"/>
</dbReference>
<proteinExistence type="inferred from homology"/>
<feature type="transmembrane region" description="Helical" evidence="19">
    <location>
        <begin position="645"/>
        <end position="665"/>
    </location>
</feature>
<dbReference type="HAMAP" id="MF_00375">
    <property type="entry name" value="HemL_aminotrans_3"/>
    <property type="match status" value="1"/>
</dbReference>
<sequence length="729" mass="79060">MPFSPVRETAISCSRISMGFLGVPSGWIPPQERALHGANTGKVTVRRRERGEKMKKEKSMDLFAEAKKVIPGGVNSPVRACRSVESEPLFIKSAQGSQIVDVDDQRYVDFVCSWGPMIMGHAHPSIVEAVRNTASNGTSFGAPTPGEIELAEMVVQAVPSIEKVRFVNSGTEATMSAVRLARGFTGRNKIIKFDGCYHGHADSFLIKAGSGVLTLGIPGSPGVPEDIVKNTASLPYNDIETLEKTLRREASDIACVIVEPVAGNMGCIPPRKDFLQALRTLTSELGIVLIFDEVITGFRLAYGGAQSYYGILPDLTCLGKIIGGGLPVGAYGGKREIMDMVAPDGPVYQAGTLSGNPLAMAAGIASLKVLQEEGFYDRLNSRGKELAERLRAVARRVGIPVQVNSVGSLLTIFFTPDPVFDFDTAMRADTRSSLQRGIQIAGWIYLFLLAGASWPLTSWFFALSVLAGGLVALLSFGQSYRDIVGFFGLVQEAGELEPVILEALGLPVPHGPVGHTFLEQLCAPYMTYTWLVMAFLFLVAKMTLGNLEMIPGSGQNFWEIIIGGIYNFCKDNMGEELTDKLFPMIATFALYIVVANLMGLLPGFMSPTSSLNTTLALTVIVWVTHHIVGFRAHGLSYYKHFMGPIKLLAPFMFVLELVSNVARLLSLSIRLFGNIMAKETLLTILFGLVGYYFLPLPIMLLGVLVSIVQAMVFVLLTVVYISQAAEHAH</sequence>
<evidence type="ECO:0000256" key="14">
    <source>
        <dbReference type="ARBA" id="ARBA00023136"/>
    </source>
</evidence>
<keyword evidence="7" id="KW-0813">Transport</keyword>
<dbReference type="EMBL" id="OB671386">
    <property type="protein sequence ID" value="CAD7235135.1"/>
    <property type="molecule type" value="Genomic_DNA"/>
</dbReference>
<dbReference type="CDD" id="cd00610">
    <property type="entry name" value="OAT_like"/>
    <property type="match status" value="1"/>
</dbReference>
<organism evidence="20">
    <name type="scientific">Cyprideis torosa</name>
    <dbReference type="NCBI Taxonomy" id="163714"/>
    <lineage>
        <taxon>Eukaryota</taxon>
        <taxon>Metazoa</taxon>
        <taxon>Ecdysozoa</taxon>
        <taxon>Arthropoda</taxon>
        <taxon>Crustacea</taxon>
        <taxon>Oligostraca</taxon>
        <taxon>Ostracoda</taxon>
        <taxon>Podocopa</taxon>
        <taxon>Podocopida</taxon>
        <taxon>Cytherocopina</taxon>
        <taxon>Cytheroidea</taxon>
        <taxon>Cytherideidae</taxon>
        <taxon>Cyprideis</taxon>
    </lineage>
</organism>
<evidence type="ECO:0000256" key="11">
    <source>
        <dbReference type="ARBA" id="ARBA00022898"/>
    </source>
</evidence>
<feature type="transmembrane region" description="Helical" evidence="19">
    <location>
        <begin position="525"/>
        <end position="544"/>
    </location>
</feature>
<keyword evidence="8" id="KW-0138">CF(0)</keyword>
<dbReference type="GO" id="GO:0045259">
    <property type="term" value="C:proton-transporting ATP synthase complex"/>
    <property type="evidence" value="ECO:0007669"/>
    <property type="project" value="UniProtKB-KW"/>
</dbReference>
<dbReference type="PANTHER" id="PTHR43713:SF3">
    <property type="entry name" value="GLUTAMATE-1-SEMIALDEHYDE 2,1-AMINOMUTASE 1, CHLOROPLASTIC-RELATED"/>
    <property type="match status" value="1"/>
</dbReference>
<dbReference type="Pfam" id="PF00202">
    <property type="entry name" value="Aminotran_3"/>
    <property type="match status" value="1"/>
</dbReference>
<dbReference type="GO" id="GO:0015078">
    <property type="term" value="F:proton transmembrane transporter activity"/>
    <property type="evidence" value="ECO:0007669"/>
    <property type="project" value="InterPro"/>
</dbReference>
<keyword evidence="16" id="KW-0627">Porphyrin biosynthesis</keyword>
<comment type="similarity">
    <text evidence="4">Belongs to the ATPase A chain family.</text>
</comment>
<evidence type="ECO:0000256" key="12">
    <source>
        <dbReference type="ARBA" id="ARBA00022989"/>
    </source>
</evidence>
<evidence type="ECO:0000313" key="20">
    <source>
        <dbReference type="EMBL" id="CAD7235135.1"/>
    </source>
</evidence>
<evidence type="ECO:0000256" key="8">
    <source>
        <dbReference type="ARBA" id="ARBA00022547"/>
    </source>
</evidence>
<evidence type="ECO:0000256" key="13">
    <source>
        <dbReference type="ARBA" id="ARBA00023065"/>
    </source>
</evidence>
<dbReference type="GO" id="GO:0015986">
    <property type="term" value="P:proton motive force-driven ATP synthesis"/>
    <property type="evidence" value="ECO:0007669"/>
    <property type="project" value="InterPro"/>
</dbReference>
<evidence type="ECO:0000256" key="6">
    <source>
        <dbReference type="ARBA" id="ARBA00012143"/>
    </source>
</evidence>
<evidence type="ECO:0000256" key="10">
    <source>
        <dbReference type="ARBA" id="ARBA00022781"/>
    </source>
</evidence>
<accession>A0A7R8WTT6</accession>
<dbReference type="SUPFAM" id="SSF53383">
    <property type="entry name" value="PLP-dependent transferases"/>
    <property type="match status" value="1"/>
</dbReference>
<dbReference type="GO" id="GO:0008483">
    <property type="term" value="F:transaminase activity"/>
    <property type="evidence" value="ECO:0007669"/>
    <property type="project" value="InterPro"/>
</dbReference>
<dbReference type="NCBIfam" id="TIGR00713">
    <property type="entry name" value="hemL"/>
    <property type="match status" value="1"/>
</dbReference>
<dbReference type="InterPro" id="IPR049704">
    <property type="entry name" value="Aminotrans_3_PPA_site"/>
</dbReference>
<dbReference type="InterPro" id="IPR004639">
    <property type="entry name" value="4pyrrol_synth_GluAld_NH2Trfase"/>
</dbReference>
<dbReference type="PROSITE" id="PS00449">
    <property type="entry name" value="ATPASE_A"/>
    <property type="match status" value="1"/>
</dbReference>
<evidence type="ECO:0000256" key="17">
    <source>
        <dbReference type="ARBA" id="ARBA00023310"/>
    </source>
</evidence>
<keyword evidence="14 19" id="KW-0472">Membrane</keyword>
<gene>
    <name evidence="20" type="ORF">CTOB1V02_LOCUS12951</name>
</gene>
<dbReference type="InterPro" id="IPR015422">
    <property type="entry name" value="PyrdxlP-dep_Trfase_small"/>
</dbReference>
<dbReference type="NCBIfam" id="TIGR01131">
    <property type="entry name" value="ATP_synt_6_or_A"/>
    <property type="match status" value="1"/>
</dbReference>
<evidence type="ECO:0000256" key="9">
    <source>
        <dbReference type="ARBA" id="ARBA00022692"/>
    </source>
</evidence>